<keyword evidence="5 7" id="KW-0408">Iron</keyword>
<evidence type="ECO:0000313" key="8">
    <source>
        <dbReference type="EMBL" id="KAJ1684402.1"/>
    </source>
</evidence>
<keyword evidence="6 7" id="KW-0503">Monooxygenase</keyword>
<keyword evidence="3 7" id="KW-0479">Metal-binding</keyword>
<evidence type="ECO:0000256" key="3">
    <source>
        <dbReference type="ARBA" id="ARBA00022723"/>
    </source>
</evidence>
<dbReference type="Proteomes" id="UP001151287">
    <property type="component" value="Unassembled WGS sequence"/>
</dbReference>
<dbReference type="PANTHER" id="PTHR46696">
    <property type="entry name" value="P450, PUTATIVE (EUROFUNG)-RELATED"/>
    <property type="match status" value="1"/>
</dbReference>
<comment type="caution">
    <text evidence="8">The sequence shown here is derived from an EMBL/GenBank/DDBJ whole genome shotgun (WGS) entry which is preliminary data.</text>
</comment>
<dbReference type="PROSITE" id="PS00086">
    <property type="entry name" value="CYTOCHROME_P450"/>
    <property type="match status" value="1"/>
</dbReference>
<evidence type="ECO:0000256" key="5">
    <source>
        <dbReference type="ARBA" id="ARBA00023004"/>
    </source>
</evidence>
<dbReference type="InterPro" id="IPR036396">
    <property type="entry name" value="Cyt_P450_sf"/>
</dbReference>
<dbReference type="Pfam" id="PF00067">
    <property type="entry name" value="p450"/>
    <property type="match status" value="1"/>
</dbReference>
<proteinExistence type="inferred from homology"/>
<evidence type="ECO:0008006" key="10">
    <source>
        <dbReference type="Google" id="ProtNLM"/>
    </source>
</evidence>
<dbReference type="InterPro" id="IPR017972">
    <property type="entry name" value="Cyt_P450_CS"/>
</dbReference>
<dbReference type="GO" id="GO:0016705">
    <property type="term" value="F:oxidoreductase activity, acting on paired donors, with incorporation or reduction of molecular oxygen"/>
    <property type="evidence" value="ECO:0007669"/>
    <property type="project" value="InterPro"/>
</dbReference>
<keyword evidence="4 7" id="KW-0560">Oxidoreductase</keyword>
<keyword evidence="2 7" id="KW-0349">Heme</keyword>
<dbReference type="CDD" id="cd20625">
    <property type="entry name" value="CYP164-like"/>
    <property type="match status" value="1"/>
</dbReference>
<dbReference type="SUPFAM" id="SSF48264">
    <property type="entry name" value="Cytochrome P450"/>
    <property type="match status" value="1"/>
</dbReference>
<name>A0A9P9ZA52_9POAL</name>
<organism evidence="8 9">
    <name type="scientific">Rhynchospora breviuscula</name>
    <dbReference type="NCBI Taxonomy" id="2022672"/>
    <lineage>
        <taxon>Eukaryota</taxon>
        <taxon>Viridiplantae</taxon>
        <taxon>Streptophyta</taxon>
        <taxon>Embryophyta</taxon>
        <taxon>Tracheophyta</taxon>
        <taxon>Spermatophyta</taxon>
        <taxon>Magnoliopsida</taxon>
        <taxon>Liliopsida</taxon>
        <taxon>Poales</taxon>
        <taxon>Cyperaceae</taxon>
        <taxon>Cyperoideae</taxon>
        <taxon>Rhynchosporeae</taxon>
        <taxon>Rhynchospora</taxon>
    </lineage>
</organism>
<dbReference type="GO" id="GO:0020037">
    <property type="term" value="F:heme binding"/>
    <property type="evidence" value="ECO:0007669"/>
    <property type="project" value="InterPro"/>
</dbReference>
<dbReference type="OrthoDB" id="3945418at2759"/>
<dbReference type="PANTHER" id="PTHR46696:SF1">
    <property type="entry name" value="CYTOCHROME P450 YJIB-RELATED"/>
    <property type="match status" value="1"/>
</dbReference>
<dbReference type="InterPro" id="IPR001128">
    <property type="entry name" value="Cyt_P450"/>
</dbReference>
<dbReference type="AlphaFoldDB" id="A0A9P9ZA52"/>
<evidence type="ECO:0000256" key="7">
    <source>
        <dbReference type="RuleBase" id="RU000461"/>
    </source>
</evidence>
<dbReference type="InterPro" id="IPR002397">
    <property type="entry name" value="Cyt_P450_B"/>
</dbReference>
<dbReference type="Gene3D" id="1.10.630.10">
    <property type="entry name" value="Cytochrome P450"/>
    <property type="match status" value="1"/>
</dbReference>
<protein>
    <recommendedName>
        <fullName evidence="10">Cytochrome P450</fullName>
    </recommendedName>
</protein>
<dbReference type="GO" id="GO:0005506">
    <property type="term" value="F:iron ion binding"/>
    <property type="evidence" value="ECO:0007669"/>
    <property type="project" value="InterPro"/>
</dbReference>
<reference evidence="8" key="1">
    <citation type="journal article" date="2022" name="Cell">
        <title>Repeat-based holocentromeres influence genome architecture and karyotype evolution.</title>
        <authorList>
            <person name="Hofstatter P.G."/>
            <person name="Thangavel G."/>
            <person name="Lux T."/>
            <person name="Neumann P."/>
            <person name="Vondrak T."/>
            <person name="Novak P."/>
            <person name="Zhang M."/>
            <person name="Costa L."/>
            <person name="Castellani M."/>
            <person name="Scott A."/>
            <person name="Toegelov H."/>
            <person name="Fuchs J."/>
            <person name="Mata-Sucre Y."/>
            <person name="Dias Y."/>
            <person name="Vanzela A.L.L."/>
            <person name="Huettel B."/>
            <person name="Almeida C.C.S."/>
            <person name="Simkova H."/>
            <person name="Souza G."/>
            <person name="Pedrosa-Harand A."/>
            <person name="Macas J."/>
            <person name="Mayer K.F.X."/>
            <person name="Houben A."/>
            <person name="Marques A."/>
        </authorList>
    </citation>
    <scope>NUCLEOTIDE SEQUENCE</scope>
    <source>
        <strain evidence="8">RhyBre1mFocal</strain>
    </source>
</reference>
<keyword evidence="9" id="KW-1185">Reference proteome</keyword>
<dbReference type="GO" id="GO:0004497">
    <property type="term" value="F:monooxygenase activity"/>
    <property type="evidence" value="ECO:0007669"/>
    <property type="project" value="UniProtKB-KW"/>
</dbReference>
<evidence type="ECO:0000256" key="4">
    <source>
        <dbReference type="ARBA" id="ARBA00023002"/>
    </source>
</evidence>
<dbReference type="PRINTS" id="PR00359">
    <property type="entry name" value="BP450"/>
</dbReference>
<evidence type="ECO:0000256" key="1">
    <source>
        <dbReference type="ARBA" id="ARBA00010617"/>
    </source>
</evidence>
<dbReference type="EMBL" id="JAMQYH010000029">
    <property type="protein sequence ID" value="KAJ1684402.1"/>
    <property type="molecule type" value="Genomic_DNA"/>
</dbReference>
<evidence type="ECO:0000256" key="2">
    <source>
        <dbReference type="ARBA" id="ARBA00022617"/>
    </source>
</evidence>
<gene>
    <name evidence="8" type="ORF">LUZ63_020157</name>
</gene>
<dbReference type="FunFam" id="1.10.630.10:FF:000018">
    <property type="entry name" value="Cytochrome P450 monooxygenase"/>
    <property type="match status" value="1"/>
</dbReference>
<evidence type="ECO:0000313" key="9">
    <source>
        <dbReference type="Proteomes" id="UP001151287"/>
    </source>
</evidence>
<sequence length="387" mass="42489">MRSAPTTSIDLADPALVADPYPALAAERARHEVTWDERSQRWLVLSHAAVSAAQRDRRLGRVWADHEPTDVLEPFNLLHRHQMMENEPPEHTRLRRPVARAFARGHVERLRPRVRALAGQLLDEVGGGDFDVLAAYAEPLPVLVIAELLGVPASYAPDLRRWSQAIVRMYEPVRDERVVTEAVAAASDFAALVCDLVGHRRRSPAVDLLSDLAATDLTEDEVVAAVVLLLNAGHEASVNVFGNGLVALLRRGPLPDVDPVPCVEEMLRFDSALQLFERTATEHVELAGVRVAAGERVALLLGSANRDARVFDAPDELRPDRSPNPHLAFGAGVHFCLGAPLARMELAESLAALRERLPRLALAGEPVRRPTFVLRGYREVPVTAGDR</sequence>
<comment type="similarity">
    <text evidence="1 7">Belongs to the cytochrome P450 family.</text>
</comment>
<accession>A0A9P9ZA52</accession>
<evidence type="ECO:0000256" key="6">
    <source>
        <dbReference type="ARBA" id="ARBA00023033"/>
    </source>
</evidence>